<dbReference type="InterPro" id="IPR007159">
    <property type="entry name" value="SpoVT-AbrB_dom"/>
</dbReference>
<accession>A0A1F5ZQG1</accession>
<dbReference type="EMBL" id="MFJE01000013">
    <property type="protein sequence ID" value="OGG14575.1"/>
    <property type="molecule type" value="Genomic_DNA"/>
</dbReference>
<dbReference type="Proteomes" id="UP000177383">
    <property type="component" value="Unassembled WGS sequence"/>
</dbReference>
<dbReference type="AlphaFoldDB" id="A0A1F5ZQG1"/>
<name>A0A1F5ZQG1_9BACT</name>
<reference evidence="2 3" key="1">
    <citation type="journal article" date="2016" name="Nat. Commun.">
        <title>Thousands of microbial genomes shed light on interconnected biogeochemical processes in an aquifer system.</title>
        <authorList>
            <person name="Anantharaman K."/>
            <person name="Brown C.T."/>
            <person name="Hug L.A."/>
            <person name="Sharon I."/>
            <person name="Castelle C.J."/>
            <person name="Probst A.J."/>
            <person name="Thomas B.C."/>
            <person name="Singh A."/>
            <person name="Wilkins M.J."/>
            <person name="Karaoz U."/>
            <person name="Brodie E.L."/>
            <person name="Williams K.H."/>
            <person name="Hubbard S.S."/>
            <person name="Banfield J.F."/>
        </authorList>
    </citation>
    <scope>NUCLEOTIDE SEQUENCE [LARGE SCALE GENOMIC DNA]</scope>
</reference>
<evidence type="ECO:0000313" key="3">
    <source>
        <dbReference type="Proteomes" id="UP000177383"/>
    </source>
</evidence>
<comment type="caution">
    <text evidence="2">The sequence shown here is derived from an EMBL/GenBank/DDBJ whole genome shotgun (WGS) entry which is preliminary data.</text>
</comment>
<sequence>MKGDFMTYTQKIINIGNSLGITLPKDTVNKLKLKAGLPVIVDFDEEERTYRVDPRPTKKEIKKKKITSVAIKPEFESWANTFINKNIDLFKKLAHRNDIPNH</sequence>
<protein>
    <recommendedName>
        <fullName evidence="1">SpoVT-AbrB domain-containing protein</fullName>
    </recommendedName>
</protein>
<evidence type="ECO:0000259" key="1">
    <source>
        <dbReference type="SMART" id="SM00966"/>
    </source>
</evidence>
<organism evidence="2 3">
    <name type="scientific">Candidatus Gottesmanbacteria bacterium RIFCSPHIGHO2_01_FULL_39_10</name>
    <dbReference type="NCBI Taxonomy" id="1798375"/>
    <lineage>
        <taxon>Bacteria</taxon>
        <taxon>Candidatus Gottesmaniibacteriota</taxon>
    </lineage>
</organism>
<dbReference type="Gene3D" id="2.10.260.10">
    <property type="match status" value="1"/>
</dbReference>
<dbReference type="SUPFAM" id="SSF89447">
    <property type="entry name" value="AbrB/MazE/MraZ-like"/>
    <property type="match status" value="1"/>
</dbReference>
<dbReference type="InterPro" id="IPR037914">
    <property type="entry name" value="SpoVT-AbrB_sf"/>
</dbReference>
<gene>
    <name evidence="2" type="ORF">A2773_02195</name>
</gene>
<dbReference type="GO" id="GO:0003677">
    <property type="term" value="F:DNA binding"/>
    <property type="evidence" value="ECO:0007669"/>
    <property type="project" value="InterPro"/>
</dbReference>
<evidence type="ECO:0000313" key="2">
    <source>
        <dbReference type="EMBL" id="OGG14575.1"/>
    </source>
</evidence>
<dbReference type="STRING" id="1798375.A2773_02195"/>
<feature type="domain" description="SpoVT-AbrB" evidence="1">
    <location>
        <begin position="13"/>
        <end position="60"/>
    </location>
</feature>
<proteinExistence type="predicted"/>
<dbReference type="SMART" id="SM00966">
    <property type="entry name" value="SpoVT_AbrB"/>
    <property type="match status" value="1"/>
</dbReference>